<dbReference type="AlphaFoldDB" id="F8DDX5"/>
<dbReference type="InterPro" id="IPR013766">
    <property type="entry name" value="Thioredoxin_domain"/>
</dbReference>
<dbReference type="InterPro" id="IPR050553">
    <property type="entry name" value="Thioredoxin_ResA/DsbE_sf"/>
</dbReference>
<gene>
    <name evidence="2" type="ordered locus">Halxa_0648</name>
</gene>
<name>F8DDX5_HALXS</name>
<dbReference type="PANTHER" id="PTHR42852">
    <property type="entry name" value="THIOL:DISULFIDE INTERCHANGE PROTEIN DSBE"/>
    <property type="match status" value="1"/>
</dbReference>
<dbReference type="Pfam" id="PF00578">
    <property type="entry name" value="AhpC-TSA"/>
    <property type="match status" value="1"/>
</dbReference>
<dbReference type="KEGG" id="hxa:Halxa_0648"/>
<reference evidence="3" key="1">
    <citation type="journal article" date="2012" name="Stand. Genomic Sci.">
        <title>Complete genome sequence of Halopiger xanaduensis type strain (SH-6(T)).</title>
        <authorList>
            <person name="Anderson I."/>
            <person name="Tindall B.J."/>
            <person name="Rohde M."/>
            <person name="Lucas S."/>
            <person name="Han J."/>
            <person name="Lapidus A."/>
            <person name="Cheng J.F."/>
            <person name="Goodwin L."/>
            <person name="Pitluck S."/>
            <person name="Peters L."/>
            <person name="Pati A."/>
            <person name="Mikhailova N."/>
            <person name="Pagani I."/>
            <person name="Teshima H."/>
            <person name="Han C."/>
            <person name="Tapia R."/>
            <person name="Land M."/>
            <person name="Woyke T."/>
            <person name="Klenk H.P."/>
            <person name="Kyrpides N."/>
            <person name="Ivanova N."/>
        </authorList>
    </citation>
    <scope>NUCLEOTIDE SEQUENCE [LARGE SCALE GENOMIC DNA]</scope>
    <source>
        <strain evidence="3">DSM 18323 / JCM 14033 / SH-6</strain>
        <plasmid evidence="3">Plasmid pHALXA01</plasmid>
    </source>
</reference>
<geneLocation type="plasmid" evidence="2 3">
    <name>pHALXA01</name>
</geneLocation>
<keyword evidence="3" id="KW-1185">Reference proteome</keyword>
<dbReference type="GeneID" id="10795497"/>
<dbReference type="HOGENOM" id="CLU_1648282_0_0_2"/>
<dbReference type="InterPro" id="IPR036249">
    <property type="entry name" value="Thioredoxin-like_sf"/>
</dbReference>
<organism evidence="2 3">
    <name type="scientific">Halopiger xanaduensis (strain DSM 18323 / JCM 14033 / SH-6)</name>
    <dbReference type="NCBI Taxonomy" id="797210"/>
    <lineage>
        <taxon>Archaea</taxon>
        <taxon>Methanobacteriati</taxon>
        <taxon>Methanobacteriota</taxon>
        <taxon>Stenosarchaea group</taxon>
        <taxon>Halobacteria</taxon>
        <taxon>Halobacteriales</taxon>
        <taxon>Natrialbaceae</taxon>
        <taxon>Halopiger</taxon>
    </lineage>
</organism>
<dbReference type="OrthoDB" id="146452at2157"/>
<dbReference type="GO" id="GO:0016491">
    <property type="term" value="F:oxidoreductase activity"/>
    <property type="evidence" value="ECO:0007669"/>
    <property type="project" value="InterPro"/>
</dbReference>
<dbReference type="Proteomes" id="UP000006794">
    <property type="component" value="Plasmid pHALXA01"/>
</dbReference>
<dbReference type="SUPFAM" id="SSF52833">
    <property type="entry name" value="Thioredoxin-like"/>
    <property type="match status" value="1"/>
</dbReference>
<dbReference type="RefSeq" id="WP_013875956.1">
    <property type="nucleotide sequence ID" value="NC_015658.1"/>
</dbReference>
<feature type="domain" description="Thioredoxin" evidence="1">
    <location>
        <begin position="2"/>
        <end position="155"/>
    </location>
</feature>
<dbReference type="GO" id="GO:0016209">
    <property type="term" value="F:antioxidant activity"/>
    <property type="evidence" value="ECO:0007669"/>
    <property type="project" value="InterPro"/>
</dbReference>
<dbReference type="InterPro" id="IPR000866">
    <property type="entry name" value="AhpC/TSA"/>
</dbReference>
<proteinExistence type="predicted"/>
<dbReference type="Gene3D" id="3.40.30.10">
    <property type="entry name" value="Glutaredoxin"/>
    <property type="match status" value="1"/>
</dbReference>
<evidence type="ECO:0000313" key="3">
    <source>
        <dbReference type="Proteomes" id="UP000006794"/>
    </source>
</evidence>
<dbReference type="EMBL" id="CP002840">
    <property type="protein sequence ID" value="AEH39229.1"/>
    <property type="molecule type" value="Genomic_DNA"/>
</dbReference>
<protein>
    <submittedName>
        <fullName evidence="2">Alkyl hydroperoxide reductase/ Thiol specific antioxidant/ Mal allergen</fullName>
    </submittedName>
</protein>
<keyword evidence="2" id="KW-0614">Plasmid</keyword>
<sequence>MGLEGEQAPDFTLPSTAGNEVSLSDRLEDGPAIVIINRGHWCSFCAEQLQTFSEVSYDLWFNENVDVLPVVTDPLARVTEMRDRYDLEIQLQADPDGEVAEQYSGTEETSHGLTGISGVYVIDEEGTVRFEQVADHPADRTYGNWVRYFIRNDYEDPFGE</sequence>
<evidence type="ECO:0000313" key="2">
    <source>
        <dbReference type="EMBL" id="AEH39229.1"/>
    </source>
</evidence>
<accession>F8DDX5</accession>
<evidence type="ECO:0000259" key="1">
    <source>
        <dbReference type="PROSITE" id="PS51352"/>
    </source>
</evidence>
<dbReference type="PANTHER" id="PTHR42852:SF13">
    <property type="entry name" value="PROTEIN DIPZ"/>
    <property type="match status" value="1"/>
</dbReference>
<dbReference type="PROSITE" id="PS51352">
    <property type="entry name" value="THIOREDOXIN_2"/>
    <property type="match status" value="1"/>
</dbReference>